<dbReference type="RefSeq" id="WP_146442634.1">
    <property type="nucleotide sequence ID" value="NZ_SJPR01000001.1"/>
</dbReference>
<dbReference type="InterPro" id="IPR003660">
    <property type="entry name" value="HAMP_dom"/>
</dbReference>
<dbReference type="GO" id="GO:0016020">
    <property type="term" value="C:membrane"/>
    <property type="evidence" value="ECO:0007669"/>
    <property type="project" value="InterPro"/>
</dbReference>
<comment type="caution">
    <text evidence="3">The sequence shown here is derived from an EMBL/GenBank/DDBJ whole genome shotgun (WGS) entry which is preliminary data.</text>
</comment>
<organism evidence="3 4">
    <name type="scientific">Botrimarina colliarenosi</name>
    <dbReference type="NCBI Taxonomy" id="2528001"/>
    <lineage>
        <taxon>Bacteria</taxon>
        <taxon>Pseudomonadati</taxon>
        <taxon>Planctomycetota</taxon>
        <taxon>Planctomycetia</taxon>
        <taxon>Pirellulales</taxon>
        <taxon>Lacipirellulaceae</taxon>
        <taxon>Botrimarina</taxon>
    </lineage>
</organism>
<accession>A0A5C6AJF6</accession>
<reference evidence="3 4" key="1">
    <citation type="submission" date="2019-02" db="EMBL/GenBank/DDBJ databases">
        <title>Deep-cultivation of Planctomycetes and their phenomic and genomic characterization uncovers novel biology.</title>
        <authorList>
            <person name="Wiegand S."/>
            <person name="Jogler M."/>
            <person name="Boedeker C."/>
            <person name="Pinto D."/>
            <person name="Vollmers J."/>
            <person name="Rivas-Marin E."/>
            <person name="Kohn T."/>
            <person name="Peeters S.H."/>
            <person name="Heuer A."/>
            <person name="Rast P."/>
            <person name="Oberbeckmann S."/>
            <person name="Bunk B."/>
            <person name="Jeske O."/>
            <person name="Meyerdierks A."/>
            <person name="Storesund J.E."/>
            <person name="Kallscheuer N."/>
            <person name="Luecker S."/>
            <person name="Lage O.M."/>
            <person name="Pohl T."/>
            <person name="Merkel B.J."/>
            <person name="Hornburger P."/>
            <person name="Mueller R.-W."/>
            <person name="Bruemmer F."/>
            <person name="Labrenz M."/>
            <person name="Spormann A.M."/>
            <person name="Op Den Camp H."/>
            <person name="Overmann J."/>
            <person name="Amann R."/>
            <person name="Jetten M.S.M."/>
            <person name="Mascher T."/>
            <person name="Medema M.H."/>
            <person name="Devos D.P."/>
            <person name="Kaster A.-K."/>
            <person name="Ovreas L."/>
            <person name="Rohde M."/>
            <person name="Galperin M.Y."/>
            <person name="Jogler C."/>
        </authorList>
    </citation>
    <scope>NUCLEOTIDE SEQUENCE [LARGE SCALE GENOMIC DNA]</scope>
    <source>
        <strain evidence="3 4">Pla108</strain>
    </source>
</reference>
<keyword evidence="1" id="KW-1133">Transmembrane helix</keyword>
<evidence type="ECO:0000259" key="2">
    <source>
        <dbReference type="PROSITE" id="PS50885"/>
    </source>
</evidence>
<dbReference type="Gene3D" id="6.10.340.10">
    <property type="match status" value="1"/>
</dbReference>
<evidence type="ECO:0000256" key="1">
    <source>
        <dbReference type="SAM" id="Phobius"/>
    </source>
</evidence>
<dbReference type="AlphaFoldDB" id="A0A5C6AJF6"/>
<name>A0A5C6AJF6_9BACT</name>
<feature type="transmembrane region" description="Helical" evidence="1">
    <location>
        <begin position="25"/>
        <end position="44"/>
    </location>
</feature>
<protein>
    <recommendedName>
        <fullName evidence="2">HAMP domain-containing protein</fullName>
    </recommendedName>
</protein>
<keyword evidence="4" id="KW-1185">Reference proteome</keyword>
<dbReference type="OrthoDB" id="270597at2"/>
<dbReference type="PROSITE" id="PS51257">
    <property type="entry name" value="PROKAR_LIPOPROTEIN"/>
    <property type="match status" value="1"/>
</dbReference>
<dbReference type="CDD" id="cd06225">
    <property type="entry name" value="HAMP"/>
    <property type="match status" value="1"/>
</dbReference>
<feature type="transmembrane region" description="Helical" evidence="1">
    <location>
        <begin position="59"/>
        <end position="77"/>
    </location>
</feature>
<evidence type="ECO:0000313" key="3">
    <source>
        <dbReference type="EMBL" id="TWT99617.1"/>
    </source>
</evidence>
<proteinExistence type="predicted"/>
<dbReference type="GO" id="GO:0007165">
    <property type="term" value="P:signal transduction"/>
    <property type="evidence" value="ECO:0007669"/>
    <property type="project" value="InterPro"/>
</dbReference>
<keyword evidence="1" id="KW-0812">Transmembrane</keyword>
<evidence type="ECO:0000313" key="4">
    <source>
        <dbReference type="Proteomes" id="UP000317421"/>
    </source>
</evidence>
<dbReference type="PROSITE" id="PS50885">
    <property type="entry name" value="HAMP"/>
    <property type="match status" value="1"/>
</dbReference>
<dbReference type="Proteomes" id="UP000317421">
    <property type="component" value="Unassembled WGS sequence"/>
</dbReference>
<sequence length="145" mass="16593">MKKQRRKAEYIDPEVQGALARRLSVHWLLFTVLACSLLVGLKWMSQPFMPVGDHLSEAWWTYGPVLLVLLCLAPVFIHDAIRLSNRFTGPMLRLRAATRQLAAGERPERITLREGDFWKDLAENFNQAVDRLYADKASAEDDQPS</sequence>
<gene>
    <name evidence="3" type="ORF">Pla108_05600</name>
</gene>
<dbReference type="EMBL" id="SJPR01000001">
    <property type="protein sequence ID" value="TWT99617.1"/>
    <property type="molecule type" value="Genomic_DNA"/>
</dbReference>
<feature type="domain" description="HAMP" evidence="2">
    <location>
        <begin position="85"/>
        <end position="137"/>
    </location>
</feature>
<keyword evidence="1" id="KW-0472">Membrane</keyword>